<keyword evidence="9" id="KW-1185">Reference proteome</keyword>
<keyword evidence="3 5" id="KW-0238">DNA-binding</keyword>
<name>A0ABP8K7P8_9MICO</name>
<evidence type="ECO:0000256" key="4">
    <source>
        <dbReference type="ARBA" id="ARBA00023172"/>
    </source>
</evidence>
<dbReference type="InterPro" id="IPR010998">
    <property type="entry name" value="Integrase_recombinase_N"/>
</dbReference>
<dbReference type="InterPro" id="IPR058717">
    <property type="entry name" value="Phage_L5_Integrase_N"/>
</dbReference>
<protein>
    <submittedName>
        <fullName evidence="8">Site-specific integrase</fullName>
    </submittedName>
</protein>
<accession>A0ABP8K7P8</accession>
<dbReference type="PROSITE" id="PS51898">
    <property type="entry name" value="TYR_RECOMBINASE"/>
    <property type="match status" value="1"/>
</dbReference>
<dbReference type="EMBL" id="BAABFX010000043">
    <property type="protein sequence ID" value="GAA4401677.1"/>
    <property type="molecule type" value="Genomic_DNA"/>
</dbReference>
<sequence length="354" mass="38872">MSYVGPDLARHTAPQTFSAKIDAEHWMAAERRLIDADQWVAPRVRAQARQGAMTLRDYAQGAVDRRRVRGEPLKPRTRALYASQLDRLIYPTFGDRVLRSITRDDVARWYDALGPQHPTQRAHAYSLLRAVMGQAVVECLVSSSPCQIPGASRVSRQRRIEPASLPELAAIVEGMPERLRLLVVLGAWCALRYGELAELRRHDVDLERGVLSISRAVVRVDGADLVGRPKSVAGVRHVAIPPHLHPAIQAHLDAHVAPGSDSLLFPRPGTNRHLIHTEVTKIFMTARAAAGRPDLRLHDLRHTGAVLAAQTGATLAELMARLGHSTPGAALRYQHAAAGRDAQIAARLSEMALQ</sequence>
<evidence type="ECO:0000256" key="5">
    <source>
        <dbReference type="PROSITE-ProRule" id="PRU01248"/>
    </source>
</evidence>
<dbReference type="Pfam" id="PF26003">
    <property type="entry name" value="Integrase_N_phage"/>
    <property type="match status" value="1"/>
</dbReference>
<keyword evidence="4" id="KW-0233">DNA recombination</keyword>
<dbReference type="Pfam" id="PF00589">
    <property type="entry name" value="Phage_integrase"/>
    <property type="match status" value="1"/>
</dbReference>
<reference evidence="9" key="1">
    <citation type="journal article" date="2019" name="Int. J. Syst. Evol. Microbiol.">
        <title>The Global Catalogue of Microorganisms (GCM) 10K type strain sequencing project: providing services to taxonomists for standard genome sequencing and annotation.</title>
        <authorList>
            <consortium name="The Broad Institute Genomics Platform"/>
            <consortium name="The Broad Institute Genome Sequencing Center for Infectious Disease"/>
            <person name="Wu L."/>
            <person name="Ma J."/>
        </authorList>
    </citation>
    <scope>NUCLEOTIDE SEQUENCE [LARGE SCALE GENOMIC DNA]</scope>
    <source>
        <strain evidence="9">JCM 17738</strain>
    </source>
</reference>
<dbReference type="Proteomes" id="UP001500390">
    <property type="component" value="Unassembled WGS sequence"/>
</dbReference>
<dbReference type="PROSITE" id="PS51900">
    <property type="entry name" value="CB"/>
    <property type="match status" value="1"/>
</dbReference>
<organism evidence="8 9">
    <name type="scientific">Ornithinibacter aureus</name>
    <dbReference type="NCBI Taxonomy" id="622664"/>
    <lineage>
        <taxon>Bacteria</taxon>
        <taxon>Bacillati</taxon>
        <taxon>Actinomycetota</taxon>
        <taxon>Actinomycetes</taxon>
        <taxon>Micrococcales</taxon>
        <taxon>Intrasporangiaceae</taxon>
        <taxon>Ornithinibacter</taxon>
    </lineage>
</organism>
<dbReference type="CDD" id="cd01189">
    <property type="entry name" value="INT_ICEBs1_C_like"/>
    <property type="match status" value="1"/>
</dbReference>
<evidence type="ECO:0000256" key="2">
    <source>
        <dbReference type="ARBA" id="ARBA00022908"/>
    </source>
</evidence>
<evidence type="ECO:0000313" key="8">
    <source>
        <dbReference type="EMBL" id="GAA4401677.1"/>
    </source>
</evidence>
<evidence type="ECO:0000313" key="9">
    <source>
        <dbReference type="Proteomes" id="UP001500390"/>
    </source>
</evidence>
<dbReference type="InterPro" id="IPR050808">
    <property type="entry name" value="Phage_Integrase"/>
</dbReference>
<dbReference type="PANTHER" id="PTHR30629:SF2">
    <property type="entry name" value="PROPHAGE INTEGRASE INTS-RELATED"/>
    <property type="match status" value="1"/>
</dbReference>
<dbReference type="Gene3D" id="1.10.150.130">
    <property type="match status" value="1"/>
</dbReference>
<evidence type="ECO:0000259" key="7">
    <source>
        <dbReference type="PROSITE" id="PS51900"/>
    </source>
</evidence>
<dbReference type="InterPro" id="IPR013762">
    <property type="entry name" value="Integrase-like_cat_sf"/>
</dbReference>
<keyword evidence="2" id="KW-0229">DNA integration</keyword>
<proteinExistence type="inferred from homology"/>
<dbReference type="InterPro" id="IPR011010">
    <property type="entry name" value="DNA_brk_join_enz"/>
</dbReference>
<feature type="domain" description="Core-binding (CB)" evidence="7">
    <location>
        <begin position="53"/>
        <end position="136"/>
    </location>
</feature>
<dbReference type="RefSeq" id="WP_246197011.1">
    <property type="nucleotide sequence ID" value="NZ_BAABFX010000043.1"/>
</dbReference>
<evidence type="ECO:0000259" key="6">
    <source>
        <dbReference type="PROSITE" id="PS51898"/>
    </source>
</evidence>
<dbReference type="InterPro" id="IPR044068">
    <property type="entry name" value="CB"/>
</dbReference>
<evidence type="ECO:0000256" key="3">
    <source>
        <dbReference type="ARBA" id="ARBA00023125"/>
    </source>
</evidence>
<dbReference type="InterPro" id="IPR002104">
    <property type="entry name" value="Integrase_catalytic"/>
</dbReference>
<comment type="similarity">
    <text evidence="1">Belongs to the 'phage' integrase family.</text>
</comment>
<evidence type="ECO:0000256" key="1">
    <source>
        <dbReference type="ARBA" id="ARBA00008857"/>
    </source>
</evidence>
<feature type="domain" description="Tyr recombinase" evidence="6">
    <location>
        <begin position="158"/>
        <end position="346"/>
    </location>
</feature>
<comment type="caution">
    <text evidence="8">The sequence shown here is derived from an EMBL/GenBank/DDBJ whole genome shotgun (WGS) entry which is preliminary data.</text>
</comment>
<dbReference type="Gene3D" id="1.10.443.10">
    <property type="entry name" value="Intergrase catalytic core"/>
    <property type="match status" value="1"/>
</dbReference>
<dbReference type="SUPFAM" id="SSF56349">
    <property type="entry name" value="DNA breaking-rejoining enzymes"/>
    <property type="match status" value="1"/>
</dbReference>
<dbReference type="PANTHER" id="PTHR30629">
    <property type="entry name" value="PROPHAGE INTEGRASE"/>
    <property type="match status" value="1"/>
</dbReference>
<gene>
    <name evidence="8" type="ORF">GCM10023153_30170</name>
</gene>